<evidence type="ECO:0000313" key="6">
    <source>
        <dbReference type="Proteomes" id="UP000183995"/>
    </source>
</evidence>
<keyword evidence="2" id="KW-0812">Transmembrane</keyword>
<dbReference type="InterPro" id="IPR036278">
    <property type="entry name" value="Sialidase_sf"/>
</dbReference>
<proteinExistence type="predicted"/>
<accession>A0A1M5ZCY7</accession>
<dbReference type="InterPro" id="IPR011055">
    <property type="entry name" value="Dup_hybrid_motif"/>
</dbReference>
<feature type="domain" description="M23ase beta-sheet core" evidence="3">
    <location>
        <begin position="681"/>
        <end position="773"/>
    </location>
</feature>
<keyword evidence="6" id="KW-1185">Reference proteome</keyword>
<dbReference type="PANTHER" id="PTHR34978">
    <property type="entry name" value="POSSIBLE SENSOR-TRANSDUCER PROTEIN BLAR"/>
    <property type="match status" value="1"/>
</dbReference>
<evidence type="ECO:0000259" key="3">
    <source>
        <dbReference type="Pfam" id="PF01551"/>
    </source>
</evidence>
<feature type="domain" description="Peptidase M56" evidence="4">
    <location>
        <begin position="54"/>
        <end position="275"/>
    </location>
</feature>
<protein>
    <submittedName>
        <fullName evidence="5">Signal transducer regulating beta-lactamase production, contains metallopeptidase domain</fullName>
    </submittedName>
</protein>
<reference evidence="5 6" key="1">
    <citation type="submission" date="2016-11" db="EMBL/GenBank/DDBJ databases">
        <authorList>
            <person name="Jaros S."/>
            <person name="Januszkiewicz K."/>
            <person name="Wedrychowicz H."/>
        </authorList>
    </citation>
    <scope>NUCLEOTIDE SEQUENCE [LARGE SCALE GENOMIC DNA]</scope>
    <source>
        <strain evidence="5 6">DSM 10068</strain>
    </source>
</reference>
<dbReference type="InterPro" id="IPR008756">
    <property type="entry name" value="Peptidase_M56"/>
</dbReference>
<name>A0A1M5ZCY7_9FIRM</name>
<keyword evidence="2" id="KW-0472">Membrane</keyword>
<gene>
    <name evidence="5" type="ORF">SAMN02745823_03542</name>
</gene>
<dbReference type="Gene3D" id="2.130.10.10">
    <property type="entry name" value="YVTN repeat-like/Quinoprotein amine dehydrogenase"/>
    <property type="match status" value="1"/>
</dbReference>
<dbReference type="STRING" id="1123282.SAMN02745823_03542"/>
<dbReference type="SUPFAM" id="SSF51261">
    <property type="entry name" value="Duplicated hybrid motif"/>
    <property type="match status" value="1"/>
</dbReference>
<feature type="transmembrane region" description="Helical" evidence="2">
    <location>
        <begin position="284"/>
        <end position="306"/>
    </location>
</feature>
<dbReference type="InterPro" id="IPR016047">
    <property type="entry name" value="M23ase_b-sheet_dom"/>
</dbReference>
<dbReference type="Gene3D" id="2.70.70.10">
    <property type="entry name" value="Glucose Permease (Domain IIA)"/>
    <property type="match status" value="1"/>
</dbReference>
<dbReference type="Pfam" id="PF01551">
    <property type="entry name" value="Peptidase_M23"/>
    <property type="match status" value="1"/>
</dbReference>
<organism evidence="5 6">
    <name type="scientific">Sporobacter termitidis DSM 10068</name>
    <dbReference type="NCBI Taxonomy" id="1123282"/>
    <lineage>
        <taxon>Bacteria</taxon>
        <taxon>Bacillati</taxon>
        <taxon>Bacillota</taxon>
        <taxon>Clostridia</taxon>
        <taxon>Eubacteriales</taxon>
        <taxon>Oscillospiraceae</taxon>
        <taxon>Sporobacter</taxon>
    </lineage>
</organism>
<keyword evidence="2" id="KW-1133">Transmembrane helix</keyword>
<dbReference type="Proteomes" id="UP000183995">
    <property type="component" value="Unassembled WGS sequence"/>
</dbReference>
<dbReference type="SUPFAM" id="SSF50939">
    <property type="entry name" value="Sialidases"/>
    <property type="match status" value="1"/>
</dbReference>
<evidence type="ECO:0000259" key="4">
    <source>
        <dbReference type="Pfam" id="PF05569"/>
    </source>
</evidence>
<dbReference type="Pfam" id="PF05569">
    <property type="entry name" value="Peptidase_M56"/>
    <property type="match status" value="1"/>
</dbReference>
<dbReference type="CDD" id="cd07341">
    <property type="entry name" value="M56_BlaR1_MecR1_like"/>
    <property type="match status" value="1"/>
</dbReference>
<dbReference type="CDD" id="cd15482">
    <property type="entry name" value="Sialidase_non-viral"/>
    <property type="match status" value="1"/>
</dbReference>
<feature type="transmembrane region" description="Helical" evidence="2">
    <location>
        <begin position="87"/>
        <end position="108"/>
    </location>
</feature>
<dbReference type="CDD" id="cd12797">
    <property type="entry name" value="M23_peptidase"/>
    <property type="match status" value="1"/>
</dbReference>
<dbReference type="InterPro" id="IPR052173">
    <property type="entry name" value="Beta-lactam_resp_regulator"/>
</dbReference>
<dbReference type="PANTHER" id="PTHR34978:SF3">
    <property type="entry name" value="SLR0241 PROTEIN"/>
    <property type="match status" value="1"/>
</dbReference>
<evidence type="ECO:0000256" key="1">
    <source>
        <dbReference type="SAM" id="MobiDB-lite"/>
    </source>
</evidence>
<evidence type="ECO:0000256" key="2">
    <source>
        <dbReference type="SAM" id="Phobius"/>
    </source>
</evidence>
<feature type="transmembrane region" description="Helical" evidence="2">
    <location>
        <begin position="190"/>
        <end position="211"/>
    </location>
</feature>
<dbReference type="AlphaFoldDB" id="A0A1M5ZCY7"/>
<feature type="region of interest" description="Disordered" evidence="1">
    <location>
        <begin position="495"/>
        <end position="515"/>
    </location>
</feature>
<feature type="compositionally biased region" description="Polar residues" evidence="1">
    <location>
        <begin position="495"/>
        <end position="506"/>
    </location>
</feature>
<feature type="transmembrane region" description="Helical" evidence="2">
    <location>
        <begin position="136"/>
        <end position="156"/>
    </location>
</feature>
<evidence type="ECO:0000313" key="5">
    <source>
        <dbReference type="EMBL" id="SHI22051.1"/>
    </source>
</evidence>
<dbReference type="EMBL" id="FQXV01000017">
    <property type="protein sequence ID" value="SHI22051.1"/>
    <property type="molecule type" value="Genomic_DNA"/>
</dbReference>
<sequence length="781" mass="85641">MLRLALPVAAPVNAMGTLFNIEQPGMNSAPTEQTYIPAGIETDRIGAPSNAQSVLPEQENNEAAHLQKSVVTQWPLNLWNFIKNNLLWIWLLGAAASLGWFITAYLCFSLRMRRSCVTPHSDDLAVFEQMHGGRQVTMACSSLASTPVLIGVYHPIIVLPQLAYVRNGMGEELKYILRHELTHYRRKDVLYKWLAAAVTSLHWFNPLMLLIRRQIDRACELSCDEAVISGMSAYEKQSYGNTLLALSASRKLSAGALATTLCEDKKELKERLISIMKYKKKSTWAVALTLILALLLTGCAVALGAANSTGSQDWMNAELSLNENGEPLVRYHEQDEWVKLGEPIAAPKEWSSDSEIESRQEAKALSYSPQTHMAMVSANDGWLAATYGNGVANADTYIYRTHDGGKTWSETTQIKEAMWYPNQVIFLDNQHAIIAIGLFVDAPIFQTSDGGMTWTQIKLPLDAGAWEAQLMSVEQNVITLTVADRTSNNDGMMETLSSEDGGTTWQREGPAVSTDSDKPAIFETVNDQLNADVEFTNGWRSALVEPDENGGKYIIVQVGSLKSDPEQGVAVVCHQNKGSEQYVIDDQFLTPSKRGAIKIESLGAKDFNMSVAAEDGYKWIFDVYNGFQAGANTEPDRQPVSTAAISNLDWVWPVEGYDTITSTFGKRVHPITGTTEFRDHIDIAGNGVEGAAVYAALSGTVSKAEFDDEQGNYIVISHDNGIETIYRHLDELKVSAGDTVASGDTIGTVGSTGKVTGVCLTFAVYVDGTAVNPLDYFKIRP</sequence>
<dbReference type="InterPro" id="IPR015943">
    <property type="entry name" value="WD40/YVTN_repeat-like_dom_sf"/>
</dbReference>